<keyword evidence="2" id="KW-1185">Reference proteome</keyword>
<evidence type="ECO:0000313" key="2">
    <source>
        <dbReference type="Proteomes" id="UP000805193"/>
    </source>
</evidence>
<accession>A0AC60PQG7</accession>
<proteinExistence type="predicted"/>
<gene>
    <name evidence="1" type="ORF">HPB47_000940</name>
</gene>
<evidence type="ECO:0000313" key="1">
    <source>
        <dbReference type="EMBL" id="KAG0423287.1"/>
    </source>
</evidence>
<comment type="caution">
    <text evidence="1">The sequence shown here is derived from an EMBL/GenBank/DDBJ whole genome shotgun (WGS) entry which is preliminary data.</text>
</comment>
<name>A0AC60PQG7_IXOPE</name>
<sequence>MEREKASFGDEASTSAAAKHALHHYGKYSGKGYCLARPAAAAAAAALWRLAAFHEPRKDVVAAGVDQGDKLDRGRDDYSSRQDHFIITASALNKQIREHAQMAVCRSSKKHLLSPLPASLGPARQATRSIQGSNLSASAFLASSSGRDGSAPPYLCAASTALWTAATRPLAYQWLSRTGGRHGPIIIELKFILATGRLHGPGRSVNVSLQLLDSVLAAREARSSGT</sequence>
<dbReference type="Proteomes" id="UP000805193">
    <property type="component" value="Unassembled WGS sequence"/>
</dbReference>
<protein>
    <submittedName>
        <fullName evidence="1">Uncharacterized protein</fullName>
    </submittedName>
</protein>
<organism evidence="1 2">
    <name type="scientific">Ixodes persulcatus</name>
    <name type="common">Taiga tick</name>
    <dbReference type="NCBI Taxonomy" id="34615"/>
    <lineage>
        <taxon>Eukaryota</taxon>
        <taxon>Metazoa</taxon>
        <taxon>Ecdysozoa</taxon>
        <taxon>Arthropoda</taxon>
        <taxon>Chelicerata</taxon>
        <taxon>Arachnida</taxon>
        <taxon>Acari</taxon>
        <taxon>Parasitiformes</taxon>
        <taxon>Ixodida</taxon>
        <taxon>Ixodoidea</taxon>
        <taxon>Ixodidae</taxon>
        <taxon>Ixodinae</taxon>
        <taxon>Ixodes</taxon>
    </lineage>
</organism>
<reference evidence="1 2" key="1">
    <citation type="journal article" date="2020" name="Cell">
        <title>Large-Scale Comparative Analyses of Tick Genomes Elucidate Their Genetic Diversity and Vector Capacities.</title>
        <authorList>
            <consortium name="Tick Genome and Microbiome Consortium (TIGMIC)"/>
            <person name="Jia N."/>
            <person name="Wang J."/>
            <person name="Shi W."/>
            <person name="Du L."/>
            <person name="Sun Y."/>
            <person name="Zhan W."/>
            <person name="Jiang J.F."/>
            <person name="Wang Q."/>
            <person name="Zhang B."/>
            <person name="Ji P."/>
            <person name="Bell-Sakyi L."/>
            <person name="Cui X.M."/>
            <person name="Yuan T.T."/>
            <person name="Jiang B.G."/>
            <person name="Yang W.F."/>
            <person name="Lam T.T."/>
            <person name="Chang Q.C."/>
            <person name="Ding S.J."/>
            <person name="Wang X.J."/>
            <person name="Zhu J.G."/>
            <person name="Ruan X.D."/>
            <person name="Zhao L."/>
            <person name="Wei J.T."/>
            <person name="Ye R.Z."/>
            <person name="Que T.C."/>
            <person name="Du C.H."/>
            <person name="Zhou Y.H."/>
            <person name="Cheng J.X."/>
            <person name="Dai P.F."/>
            <person name="Guo W.B."/>
            <person name="Han X.H."/>
            <person name="Huang E.J."/>
            <person name="Li L.F."/>
            <person name="Wei W."/>
            <person name="Gao Y.C."/>
            <person name="Liu J.Z."/>
            <person name="Shao H.Z."/>
            <person name="Wang X."/>
            <person name="Wang C.C."/>
            <person name="Yang T.C."/>
            <person name="Huo Q.B."/>
            <person name="Li W."/>
            <person name="Chen H.Y."/>
            <person name="Chen S.E."/>
            <person name="Zhou L.G."/>
            <person name="Ni X.B."/>
            <person name="Tian J.H."/>
            <person name="Sheng Y."/>
            <person name="Liu T."/>
            <person name="Pan Y.S."/>
            <person name="Xia L.Y."/>
            <person name="Li J."/>
            <person name="Zhao F."/>
            <person name="Cao W.C."/>
        </authorList>
    </citation>
    <scope>NUCLEOTIDE SEQUENCE [LARGE SCALE GENOMIC DNA]</scope>
    <source>
        <strain evidence="1">Iper-2018</strain>
    </source>
</reference>
<dbReference type="EMBL" id="JABSTQ010010120">
    <property type="protein sequence ID" value="KAG0423287.1"/>
    <property type="molecule type" value="Genomic_DNA"/>
</dbReference>